<organism evidence="2">
    <name type="scientific">Myoviridae sp. ctxi06</name>
    <dbReference type="NCBI Taxonomy" id="2826713"/>
    <lineage>
        <taxon>Viruses</taxon>
        <taxon>Duplodnaviria</taxon>
        <taxon>Heunggongvirae</taxon>
        <taxon>Uroviricota</taxon>
        <taxon>Caudoviricetes</taxon>
    </lineage>
</organism>
<keyword evidence="1" id="KW-0472">Membrane</keyword>
<protein>
    <submittedName>
        <fullName evidence="2">Uncharacterized protein</fullName>
    </submittedName>
</protein>
<keyword evidence="1" id="KW-0812">Transmembrane</keyword>
<name>A0A8S5R2A9_9CAUD</name>
<evidence type="ECO:0000256" key="1">
    <source>
        <dbReference type="SAM" id="Phobius"/>
    </source>
</evidence>
<reference evidence="2" key="1">
    <citation type="journal article" date="2021" name="Proc. Natl. Acad. Sci. U.S.A.">
        <title>A Catalog of Tens of Thousands of Viruses from Human Metagenomes Reveals Hidden Associations with Chronic Diseases.</title>
        <authorList>
            <person name="Tisza M.J."/>
            <person name="Buck C.B."/>
        </authorList>
    </citation>
    <scope>NUCLEOTIDE SEQUENCE</scope>
    <source>
        <strain evidence="2">Ctxi06</strain>
    </source>
</reference>
<evidence type="ECO:0000313" key="2">
    <source>
        <dbReference type="EMBL" id="DAE25488.1"/>
    </source>
</evidence>
<keyword evidence="1" id="KW-1133">Transmembrane helix</keyword>
<dbReference type="EMBL" id="BK015798">
    <property type="protein sequence ID" value="DAE25488.1"/>
    <property type="molecule type" value="Genomic_DNA"/>
</dbReference>
<accession>A0A8S5R2A9</accession>
<feature type="transmembrane region" description="Helical" evidence="1">
    <location>
        <begin position="6"/>
        <end position="26"/>
    </location>
</feature>
<proteinExistence type="predicted"/>
<sequence length="38" mass="4263">MNAPVGLVLTCSCLTYGYIIITYLGYCQSKNNLIRLFC</sequence>